<keyword evidence="3" id="KW-1185">Reference proteome</keyword>
<dbReference type="Proteomes" id="UP001174936">
    <property type="component" value="Unassembled WGS sequence"/>
</dbReference>
<sequence>MSRQTPFLISLTPSISHLKKTWNQQKRNLPYPSTWPHGSTCSTTFQALSATEPHLHKWTSPRTPSQPQPKPSTHNISTRAKVFHPNPLNQENPPHNHQNRRDGRAV</sequence>
<gene>
    <name evidence="2" type="ORF">B0T16DRAFT_400845</name>
</gene>
<accession>A0AA39YR20</accession>
<protein>
    <submittedName>
        <fullName evidence="2">Uncharacterized protein</fullName>
    </submittedName>
</protein>
<name>A0AA39YR20_9PEZI</name>
<feature type="compositionally biased region" description="Polar residues" evidence="1">
    <location>
        <begin position="87"/>
        <end position="96"/>
    </location>
</feature>
<proteinExistence type="predicted"/>
<reference evidence="2" key="1">
    <citation type="submission" date="2023-06" db="EMBL/GenBank/DDBJ databases">
        <title>Genome-scale phylogeny and comparative genomics of the fungal order Sordariales.</title>
        <authorList>
            <consortium name="Lawrence Berkeley National Laboratory"/>
            <person name="Hensen N."/>
            <person name="Bonometti L."/>
            <person name="Westerberg I."/>
            <person name="Brannstrom I.O."/>
            <person name="Guillou S."/>
            <person name="Cros-Aarteil S."/>
            <person name="Calhoun S."/>
            <person name="Haridas S."/>
            <person name="Kuo A."/>
            <person name="Mondo S."/>
            <person name="Pangilinan J."/>
            <person name="Riley R."/>
            <person name="Labutti K."/>
            <person name="Andreopoulos B."/>
            <person name="Lipzen A."/>
            <person name="Chen C."/>
            <person name="Yanf M."/>
            <person name="Daum C."/>
            <person name="Ng V."/>
            <person name="Clum A."/>
            <person name="Steindorff A."/>
            <person name="Ohm R."/>
            <person name="Martin F."/>
            <person name="Silar P."/>
            <person name="Natvig D."/>
            <person name="Lalanne C."/>
            <person name="Gautier V."/>
            <person name="Ament-Velasquez S.L."/>
            <person name="Kruys A."/>
            <person name="Hutchinson M.I."/>
            <person name="Powell A.J."/>
            <person name="Barry K."/>
            <person name="Miller A.N."/>
            <person name="Grigoriev I.V."/>
            <person name="Debuchy R."/>
            <person name="Gladieux P."/>
            <person name="Thoren M.H."/>
            <person name="Johannesson H."/>
        </authorList>
    </citation>
    <scope>NUCLEOTIDE SEQUENCE</scope>
    <source>
        <strain evidence="2">SMH2532-1</strain>
    </source>
</reference>
<evidence type="ECO:0000256" key="1">
    <source>
        <dbReference type="SAM" id="MobiDB-lite"/>
    </source>
</evidence>
<evidence type="ECO:0000313" key="2">
    <source>
        <dbReference type="EMBL" id="KAK0657077.1"/>
    </source>
</evidence>
<dbReference type="AlphaFoldDB" id="A0AA39YR20"/>
<evidence type="ECO:0000313" key="3">
    <source>
        <dbReference type="Proteomes" id="UP001174936"/>
    </source>
</evidence>
<comment type="caution">
    <text evidence="2">The sequence shown here is derived from an EMBL/GenBank/DDBJ whole genome shotgun (WGS) entry which is preliminary data.</text>
</comment>
<organism evidence="2 3">
    <name type="scientific">Cercophora newfieldiana</name>
    <dbReference type="NCBI Taxonomy" id="92897"/>
    <lineage>
        <taxon>Eukaryota</taxon>
        <taxon>Fungi</taxon>
        <taxon>Dikarya</taxon>
        <taxon>Ascomycota</taxon>
        <taxon>Pezizomycotina</taxon>
        <taxon>Sordariomycetes</taxon>
        <taxon>Sordariomycetidae</taxon>
        <taxon>Sordariales</taxon>
        <taxon>Lasiosphaeriaceae</taxon>
        <taxon>Cercophora</taxon>
    </lineage>
</organism>
<feature type="region of interest" description="Disordered" evidence="1">
    <location>
        <begin position="53"/>
        <end position="106"/>
    </location>
</feature>
<dbReference type="EMBL" id="JAULSV010000001">
    <property type="protein sequence ID" value="KAK0657077.1"/>
    <property type="molecule type" value="Genomic_DNA"/>
</dbReference>